<comment type="caution">
    <text evidence="1">The sequence shown here is derived from an EMBL/GenBank/DDBJ whole genome shotgun (WGS) entry which is preliminary data.</text>
</comment>
<dbReference type="EMBL" id="FNKY01000001">
    <property type="protein sequence ID" value="SDQ47868.1"/>
    <property type="molecule type" value="Genomic_DNA"/>
</dbReference>
<evidence type="ECO:0000313" key="2">
    <source>
        <dbReference type="Proteomes" id="UP000183471"/>
    </source>
</evidence>
<sequence length="57" mass="6627">MCRFLYDDAPGNLPDLKNQSEKVTEVKVDFDGNDCSIGRKKTVRGNTSRQRVDIYWF</sequence>
<protein>
    <submittedName>
        <fullName evidence="1">Uncharacterized protein</fullName>
    </submittedName>
</protein>
<reference evidence="1 2" key="1">
    <citation type="submission" date="2016-10" db="EMBL/GenBank/DDBJ databases">
        <authorList>
            <person name="Varghese N."/>
            <person name="Submissions S."/>
        </authorList>
    </citation>
    <scope>NUCLEOTIDE SEQUENCE [LARGE SCALE GENOMIC DNA]</scope>
    <source>
        <strain evidence="1 2">Nl1</strain>
    </source>
</reference>
<proteinExistence type="predicted"/>
<name>A0ABY0T9C2_9PROT</name>
<evidence type="ECO:0000313" key="1">
    <source>
        <dbReference type="EMBL" id="SDQ47868.1"/>
    </source>
</evidence>
<gene>
    <name evidence="1" type="ORF">SAMN05216402_1013</name>
</gene>
<keyword evidence="2" id="KW-1185">Reference proteome</keyword>
<organism evidence="1 2">
    <name type="scientific">Nitrosospira multiformis</name>
    <dbReference type="NCBI Taxonomy" id="1231"/>
    <lineage>
        <taxon>Bacteria</taxon>
        <taxon>Pseudomonadati</taxon>
        <taxon>Pseudomonadota</taxon>
        <taxon>Betaproteobacteria</taxon>
        <taxon>Nitrosomonadales</taxon>
        <taxon>Nitrosomonadaceae</taxon>
        <taxon>Nitrosospira</taxon>
    </lineage>
</organism>
<accession>A0ABY0T9C2</accession>
<dbReference type="Proteomes" id="UP000183471">
    <property type="component" value="Unassembled WGS sequence"/>
</dbReference>